<feature type="domain" description="Peptidase M16 C-terminal" evidence="15">
    <location>
        <begin position="241"/>
        <end position="447"/>
    </location>
</feature>
<comment type="function">
    <text evidence="1">Substrate recognition and binding subunit of the essential mitochondrial processing protease (MPP), which cleaves the mitochondrial sequence off newly imported precursors proteins.</text>
</comment>
<dbReference type="FunFam" id="3.30.830.10:FF:000014">
    <property type="entry name" value="Mitochondrial-processing peptidase alpha subunit, mitochondrial"/>
    <property type="match status" value="1"/>
</dbReference>
<dbReference type="SUPFAM" id="SSF63411">
    <property type="entry name" value="LuxS/MPP-like metallohydrolase"/>
    <property type="match status" value="2"/>
</dbReference>
<keyword evidence="16" id="KW-1185">Reference proteome</keyword>
<evidence type="ECO:0000256" key="1">
    <source>
        <dbReference type="ARBA" id="ARBA00002123"/>
    </source>
</evidence>
<proteinExistence type="inferred from homology"/>
<dbReference type="GO" id="GO:0005759">
    <property type="term" value="C:mitochondrial matrix"/>
    <property type="evidence" value="ECO:0007669"/>
    <property type="project" value="UniProtKB-SubCell"/>
</dbReference>
<dbReference type="GO" id="GO:0046872">
    <property type="term" value="F:metal ion binding"/>
    <property type="evidence" value="ECO:0007669"/>
    <property type="project" value="InterPro"/>
</dbReference>
<evidence type="ECO:0000256" key="4">
    <source>
        <dbReference type="ARBA" id="ARBA00007261"/>
    </source>
</evidence>
<dbReference type="PANTHER" id="PTHR11851">
    <property type="entry name" value="METALLOPROTEASE"/>
    <property type="match status" value="1"/>
</dbReference>
<keyword evidence="10" id="KW-0472">Membrane</keyword>
<sequence length="544" mass="60422">MLVRISKTSLTTAIKNSSTQAKHFNFWQKCSLSSQTKSTVNIPSKENVTPFPPLTEPIPDLPKPIYSTAKEEHQVTQISVLSNGLKVASENRFGQFCTIGVLIDSGPRYEVAYPSGISHFLEKLAFNSTKSFDSKDTIMLALEKHGGICDCQASRDTFVYAASAERNGLDMVAKVLGDIVLRPRISDEEVDIARQTVQFELESLLTRPEQEPLLMDMIHAAAYRDNTLGLPKICPEGNIQKIDRKILFTYLKHHYTPSRMVVAGVGVDHKEFVSAVEKYFVDEKPIWEEDKDLVLRDRASNFVDESIAQYTGGIILEECNVPVYAGPSGLPELSHVVVGLEGCSHQDPDFIAMCVLNMMMGGGGSFSAGGPGKGMYTRLYTNVLNRYHWLYSATAYNHAYADTGLFCIHASSTPTHVKEMVEVVVHELVAMAGSITDNELSRAKKQLQSMLLMNLEQRPVVFEDIGRQVLATGSRKRPEYFIQAIDMITKDDVFRVARRLLKSSPSVAARGEVRHVPSLSDLQAGLLDSHGRMPGSRSRLSLFR</sequence>
<comment type="similarity">
    <text evidence="4 13">Belongs to the peptidase M16 family.</text>
</comment>
<dbReference type="InterPro" id="IPR001431">
    <property type="entry name" value="Pept_M16_Zn_BS"/>
</dbReference>
<dbReference type="InterPro" id="IPR007863">
    <property type="entry name" value="Peptidase_M16_C"/>
</dbReference>
<dbReference type="RefSeq" id="XP_015600372.1">
    <property type="nucleotide sequence ID" value="XM_015744886.2"/>
</dbReference>
<dbReference type="GO" id="GO:0005743">
    <property type="term" value="C:mitochondrial inner membrane"/>
    <property type="evidence" value="ECO:0007669"/>
    <property type="project" value="UniProtKB-SubCell"/>
</dbReference>
<evidence type="ECO:0000256" key="3">
    <source>
        <dbReference type="ARBA" id="ARBA00004305"/>
    </source>
</evidence>
<evidence type="ECO:0000256" key="13">
    <source>
        <dbReference type="RuleBase" id="RU004447"/>
    </source>
</evidence>
<protein>
    <recommendedName>
        <fullName evidence="6">Mitochondrial-processing peptidase subunit alpha</fullName>
    </recommendedName>
    <alternativeName>
        <fullName evidence="11">Alpha-MPP</fullName>
    </alternativeName>
    <alternativeName>
        <fullName evidence="12">Inactive zinc metalloprotease alpha</fullName>
    </alternativeName>
</protein>
<evidence type="ECO:0000256" key="10">
    <source>
        <dbReference type="ARBA" id="ARBA00023136"/>
    </source>
</evidence>
<gene>
    <name evidence="17" type="primary">LOC107270151</name>
</gene>
<dbReference type="InterPro" id="IPR011765">
    <property type="entry name" value="Pept_M16_N"/>
</dbReference>
<reference evidence="17" key="1">
    <citation type="submission" date="2025-08" db="UniProtKB">
        <authorList>
            <consortium name="RefSeq"/>
        </authorList>
    </citation>
    <scope>IDENTIFICATION</scope>
</reference>
<dbReference type="Pfam" id="PF00675">
    <property type="entry name" value="Peptidase_M16"/>
    <property type="match status" value="1"/>
</dbReference>
<evidence type="ECO:0000313" key="16">
    <source>
        <dbReference type="Proteomes" id="UP000694920"/>
    </source>
</evidence>
<dbReference type="PANTHER" id="PTHR11851:SF49">
    <property type="entry name" value="MITOCHONDRIAL-PROCESSING PEPTIDASE SUBUNIT ALPHA"/>
    <property type="match status" value="1"/>
</dbReference>
<dbReference type="Gene3D" id="3.30.830.10">
    <property type="entry name" value="Metalloenzyme, LuxS/M16 peptidase-like"/>
    <property type="match status" value="2"/>
</dbReference>
<keyword evidence="8" id="KW-0809">Transit peptide</keyword>
<evidence type="ECO:0000256" key="2">
    <source>
        <dbReference type="ARBA" id="ARBA00004273"/>
    </source>
</evidence>
<evidence type="ECO:0000313" key="17">
    <source>
        <dbReference type="RefSeq" id="XP_015600372.1"/>
    </source>
</evidence>
<dbReference type="GO" id="GO:0004222">
    <property type="term" value="F:metalloendopeptidase activity"/>
    <property type="evidence" value="ECO:0007669"/>
    <property type="project" value="InterPro"/>
</dbReference>
<evidence type="ECO:0000256" key="8">
    <source>
        <dbReference type="ARBA" id="ARBA00022946"/>
    </source>
</evidence>
<evidence type="ECO:0000256" key="11">
    <source>
        <dbReference type="ARBA" id="ARBA00030006"/>
    </source>
</evidence>
<evidence type="ECO:0000256" key="9">
    <source>
        <dbReference type="ARBA" id="ARBA00023128"/>
    </source>
</evidence>
<dbReference type="FunFam" id="3.30.830.10:FF:000010">
    <property type="entry name" value="Mitochondrial-processing peptidase alpha subunit, mitochondrial"/>
    <property type="match status" value="1"/>
</dbReference>
<feature type="domain" description="Peptidase M16 N-terminal" evidence="14">
    <location>
        <begin position="86"/>
        <end position="236"/>
    </location>
</feature>
<keyword evidence="9" id="KW-0496">Mitochondrion</keyword>
<evidence type="ECO:0000259" key="14">
    <source>
        <dbReference type="Pfam" id="PF00675"/>
    </source>
</evidence>
<organism evidence="16 17">
    <name type="scientific">Cephus cinctus</name>
    <name type="common">Wheat stem sawfly</name>
    <dbReference type="NCBI Taxonomy" id="211228"/>
    <lineage>
        <taxon>Eukaryota</taxon>
        <taxon>Metazoa</taxon>
        <taxon>Ecdysozoa</taxon>
        <taxon>Arthropoda</taxon>
        <taxon>Hexapoda</taxon>
        <taxon>Insecta</taxon>
        <taxon>Pterygota</taxon>
        <taxon>Neoptera</taxon>
        <taxon>Endopterygota</taxon>
        <taxon>Hymenoptera</taxon>
        <taxon>Cephoidea</taxon>
        <taxon>Cephidae</taxon>
        <taxon>Cephus</taxon>
    </lineage>
</organism>
<accession>A0AAJ7C3F4</accession>
<dbReference type="AlphaFoldDB" id="A0AAJ7C3F4"/>
<evidence type="ECO:0000256" key="7">
    <source>
        <dbReference type="ARBA" id="ARBA00022792"/>
    </source>
</evidence>
<comment type="subunit">
    <text evidence="5">Heterodimer of PMPCA (alpha) and PMPCB (beta) subunits, forming the mitochondrial processing protease (MPP) in which PMPCA is involved in substrate recognition and binding and PMPCB is the catalytic subunit.</text>
</comment>
<name>A0AAJ7C3F4_CEPCN</name>
<evidence type="ECO:0000256" key="5">
    <source>
        <dbReference type="ARBA" id="ARBA00011587"/>
    </source>
</evidence>
<comment type="subcellular location">
    <subcellularLocation>
        <location evidence="2">Mitochondrion inner membrane</location>
    </subcellularLocation>
    <subcellularLocation>
        <location evidence="3">Mitochondrion matrix</location>
    </subcellularLocation>
</comment>
<dbReference type="PROSITE" id="PS00143">
    <property type="entry name" value="INSULINASE"/>
    <property type="match status" value="1"/>
</dbReference>
<evidence type="ECO:0000259" key="15">
    <source>
        <dbReference type="Pfam" id="PF05193"/>
    </source>
</evidence>
<dbReference type="InterPro" id="IPR011249">
    <property type="entry name" value="Metalloenz_LuxS/M16"/>
</dbReference>
<dbReference type="GeneID" id="107270151"/>
<dbReference type="Pfam" id="PF05193">
    <property type="entry name" value="Peptidase_M16_C"/>
    <property type="match status" value="1"/>
</dbReference>
<dbReference type="KEGG" id="ccin:107270151"/>
<evidence type="ECO:0000256" key="6">
    <source>
        <dbReference type="ARBA" id="ARBA00016741"/>
    </source>
</evidence>
<dbReference type="Proteomes" id="UP000694920">
    <property type="component" value="Unplaced"/>
</dbReference>
<evidence type="ECO:0000256" key="12">
    <source>
        <dbReference type="ARBA" id="ARBA00032315"/>
    </source>
</evidence>
<keyword evidence="7" id="KW-0999">Mitochondrion inner membrane</keyword>
<dbReference type="GO" id="GO:0006627">
    <property type="term" value="P:protein processing involved in protein targeting to mitochondrion"/>
    <property type="evidence" value="ECO:0007669"/>
    <property type="project" value="TreeGrafter"/>
</dbReference>
<dbReference type="InterPro" id="IPR050361">
    <property type="entry name" value="MPP/UQCRC_Complex"/>
</dbReference>